<keyword evidence="2" id="KW-1185">Reference proteome</keyword>
<gene>
    <name evidence="1" type="ORF">SAMN05421767_1682</name>
</gene>
<dbReference type="EMBL" id="FOGF01000068">
    <property type="protein sequence ID" value="SER50672.1"/>
    <property type="molecule type" value="Genomic_DNA"/>
</dbReference>
<name>A0A1H9PQZ4_9LACT</name>
<dbReference type="Proteomes" id="UP000198556">
    <property type="component" value="Unassembled WGS sequence"/>
</dbReference>
<evidence type="ECO:0000313" key="2">
    <source>
        <dbReference type="Proteomes" id="UP000198556"/>
    </source>
</evidence>
<sequence>MTLKNGEKITFNVYWATLSYSRYHLFIYLNGKGQKDFMRCTTMALKELGGKLKKILTDNMVAICNHSTR</sequence>
<dbReference type="AlphaFoldDB" id="A0A1H9PQZ4"/>
<evidence type="ECO:0008006" key="3">
    <source>
        <dbReference type="Google" id="ProtNLM"/>
    </source>
</evidence>
<proteinExistence type="predicted"/>
<dbReference type="OrthoDB" id="3193769at2"/>
<accession>A0A1H9PQZ4</accession>
<evidence type="ECO:0000313" key="1">
    <source>
        <dbReference type="EMBL" id="SER50672.1"/>
    </source>
</evidence>
<dbReference type="RefSeq" id="WP_089748056.1">
    <property type="nucleotide sequence ID" value="NZ_FOGF01000068.1"/>
</dbReference>
<reference evidence="1 2" key="1">
    <citation type="submission" date="2016-10" db="EMBL/GenBank/DDBJ databases">
        <authorList>
            <person name="de Groot N.N."/>
        </authorList>
    </citation>
    <scope>NUCLEOTIDE SEQUENCE [LARGE SCALE GENOMIC DNA]</scope>
    <source>
        <strain evidence="1 2">DSM 15827</strain>
    </source>
</reference>
<organism evidence="1 2">
    <name type="scientific">Granulicatella balaenopterae</name>
    <dbReference type="NCBI Taxonomy" id="137733"/>
    <lineage>
        <taxon>Bacteria</taxon>
        <taxon>Bacillati</taxon>
        <taxon>Bacillota</taxon>
        <taxon>Bacilli</taxon>
        <taxon>Lactobacillales</taxon>
        <taxon>Carnobacteriaceae</taxon>
        <taxon>Granulicatella</taxon>
    </lineage>
</organism>
<protein>
    <recommendedName>
        <fullName evidence="3">Integrase core domain-containing protein</fullName>
    </recommendedName>
</protein>